<dbReference type="UniPathway" id="UPA00241">
    <property type="reaction ID" value="UER00356"/>
</dbReference>
<organism evidence="7 8">
    <name type="scientific">Flavobacterium beibuense</name>
    <dbReference type="NCBI Taxonomy" id="657326"/>
    <lineage>
        <taxon>Bacteria</taxon>
        <taxon>Pseudomonadati</taxon>
        <taxon>Bacteroidota</taxon>
        <taxon>Flavobacteriia</taxon>
        <taxon>Flavobacteriales</taxon>
        <taxon>Flavobacteriaceae</taxon>
        <taxon>Flavobacterium</taxon>
    </lineage>
</organism>
<gene>
    <name evidence="5" type="primary">coaE</name>
    <name evidence="7" type="ORF">NU09_1006</name>
</gene>
<feature type="binding site" evidence="5">
    <location>
        <begin position="13"/>
        <end position="18"/>
    </location>
    <ligand>
        <name>ATP</name>
        <dbReference type="ChEBI" id="CHEBI:30616"/>
    </ligand>
</feature>
<comment type="catalytic activity">
    <reaction evidence="5">
        <text>3'-dephospho-CoA + ATP = ADP + CoA + H(+)</text>
        <dbReference type="Rhea" id="RHEA:18245"/>
        <dbReference type="ChEBI" id="CHEBI:15378"/>
        <dbReference type="ChEBI" id="CHEBI:30616"/>
        <dbReference type="ChEBI" id="CHEBI:57287"/>
        <dbReference type="ChEBI" id="CHEBI:57328"/>
        <dbReference type="ChEBI" id="CHEBI:456216"/>
        <dbReference type="EC" id="2.7.1.24"/>
    </reaction>
</comment>
<keyword evidence="4 5" id="KW-0173">Coenzyme A biosynthesis</keyword>
<protein>
    <recommendedName>
        <fullName evidence="5 6">Dephospho-CoA kinase</fullName>
        <ecNumber evidence="5 6">2.7.1.24</ecNumber>
    </recommendedName>
    <alternativeName>
        <fullName evidence="5">Dephosphocoenzyme A kinase</fullName>
    </alternativeName>
</protein>
<evidence type="ECO:0000256" key="2">
    <source>
        <dbReference type="ARBA" id="ARBA00022741"/>
    </source>
</evidence>
<evidence type="ECO:0000256" key="3">
    <source>
        <dbReference type="ARBA" id="ARBA00022840"/>
    </source>
</evidence>
<dbReference type="InterPro" id="IPR027417">
    <property type="entry name" value="P-loop_NTPase"/>
</dbReference>
<dbReference type="CDD" id="cd02022">
    <property type="entry name" value="DPCK"/>
    <property type="match status" value="1"/>
</dbReference>
<dbReference type="HAMAP" id="MF_00376">
    <property type="entry name" value="Dephospho_CoA_kinase"/>
    <property type="match status" value="1"/>
</dbReference>
<evidence type="ECO:0000313" key="8">
    <source>
        <dbReference type="Proteomes" id="UP000289775"/>
    </source>
</evidence>
<evidence type="ECO:0000256" key="6">
    <source>
        <dbReference type="NCBIfam" id="TIGR00152"/>
    </source>
</evidence>
<dbReference type="NCBIfam" id="TIGR00152">
    <property type="entry name" value="dephospho-CoA kinase"/>
    <property type="match status" value="1"/>
</dbReference>
<dbReference type="Proteomes" id="UP000289775">
    <property type="component" value="Unassembled WGS sequence"/>
</dbReference>
<evidence type="ECO:0000256" key="4">
    <source>
        <dbReference type="ARBA" id="ARBA00022993"/>
    </source>
</evidence>
<dbReference type="PANTHER" id="PTHR10695">
    <property type="entry name" value="DEPHOSPHO-COA KINASE-RELATED"/>
    <property type="match status" value="1"/>
</dbReference>
<dbReference type="PANTHER" id="PTHR10695:SF46">
    <property type="entry name" value="BIFUNCTIONAL COENZYME A SYNTHASE-RELATED"/>
    <property type="match status" value="1"/>
</dbReference>
<dbReference type="PROSITE" id="PS51219">
    <property type="entry name" value="DPCK"/>
    <property type="match status" value="1"/>
</dbReference>
<keyword evidence="5 7" id="KW-0418">Kinase</keyword>
<sequence>MGTKIIGLTGGIGSGKSTMANYFESLGVPVYIADEEAKKILYLPDAVNEVREVFGEEVFTEQLPDRAKLAKVVFNNPDKLKQLNQIIHPKVRDHFTNWVTLHKSQNFVIKEAAILFESGSYKDCYKIILVTAPKGLRIKRVMERDKITKEQVLERMSNQWDEKKKEELSDYIIYNTNLEAAKNKAREIFLELNKM</sequence>
<dbReference type="EC" id="2.7.1.24" evidence="5 6"/>
<dbReference type="GO" id="GO:0015937">
    <property type="term" value="P:coenzyme A biosynthetic process"/>
    <property type="evidence" value="ECO:0007669"/>
    <property type="project" value="UniProtKB-UniRule"/>
</dbReference>
<keyword evidence="3 5" id="KW-0067">ATP-binding</keyword>
<dbReference type="InterPro" id="IPR001977">
    <property type="entry name" value="Depp_CoAkinase"/>
</dbReference>
<evidence type="ECO:0000313" key="7">
    <source>
        <dbReference type="EMBL" id="RYJ44396.1"/>
    </source>
</evidence>
<accession>A0A444WF45</accession>
<comment type="subcellular location">
    <subcellularLocation>
        <location evidence="5">Cytoplasm</location>
    </subcellularLocation>
</comment>
<name>A0A444WF45_9FLAO</name>
<dbReference type="OrthoDB" id="9812943at2"/>
<comment type="pathway">
    <text evidence="5">Cofactor biosynthesis; coenzyme A biosynthesis; CoA from (R)-pantothenate: step 5/5.</text>
</comment>
<dbReference type="AlphaFoldDB" id="A0A444WF45"/>
<comment type="caution">
    <text evidence="7">The sequence shown here is derived from an EMBL/GenBank/DDBJ whole genome shotgun (WGS) entry which is preliminary data.</text>
</comment>
<keyword evidence="5" id="KW-0963">Cytoplasm</keyword>
<keyword evidence="2 5" id="KW-0547">Nucleotide-binding</keyword>
<dbReference type="GO" id="GO:0005737">
    <property type="term" value="C:cytoplasm"/>
    <property type="evidence" value="ECO:0007669"/>
    <property type="project" value="UniProtKB-SubCell"/>
</dbReference>
<keyword evidence="8" id="KW-1185">Reference proteome</keyword>
<reference evidence="7 8" key="1">
    <citation type="submission" date="2014-12" db="EMBL/GenBank/DDBJ databases">
        <title>Genome sequence of Flavobacterium beibuense RSKm HC5.</title>
        <authorList>
            <person name="Kim J.F."/>
            <person name="Song J.Y."/>
            <person name="Kwak M.-J."/>
            <person name="Lee S.-W."/>
        </authorList>
    </citation>
    <scope>NUCLEOTIDE SEQUENCE [LARGE SCALE GENOMIC DNA]</scope>
    <source>
        <strain evidence="7 8">RSKm HC5</strain>
    </source>
</reference>
<dbReference type="RefSeq" id="WP_129750161.1">
    <property type="nucleotide sequence ID" value="NZ_JUIW01000003.1"/>
</dbReference>
<comment type="function">
    <text evidence="5">Catalyzes the phosphorylation of the 3'-hydroxyl group of dephosphocoenzyme A to form coenzyme A.</text>
</comment>
<comment type="similarity">
    <text evidence="1 5">Belongs to the CoaE family.</text>
</comment>
<dbReference type="SUPFAM" id="SSF52540">
    <property type="entry name" value="P-loop containing nucleoside triphosphate hydrolases"/>
    <property type="match status" value="1"/>
</dbReference>
<evidence type="ECO:0000256" key="5">
    <source>
        <dbReference type="HAMAP-Rule" id="MF_00376"/>
    </source>
</evidence>
<keyword evidence="5" id="KW-0808">Transferase</keyword>
<proteinExistence type="inferred from homology"/>
<dbReference type="GO" id="GO:0005524">
    <property type="term" value="F:ATP binding"/>
    <property type="evidence" value="ECO:0007669"/>
    <property type="project" value="UniProtKB-UniRule"/>
</dbReference>
<dbReference type="GO" id="GO:0004140">
    <property type="term" value="F:dephospho-CoA kinase activity"/>
    <property type="evidence" value="ECO:0007669"/>
    <property type="project" value="UniProtKB-UniRule"/>
</dbReference>
<dbReference type="Pfam" id="PF01121">
    <property type="entry name" value="CoaE"/>
    <property type="match status" value="1"/>
</dbReference>
<dbReference type="Gene3D" id="3.40.50.300">
    <property type="entry name" value="P-loop containing nucleotide triphosphate hydrolases"/>
    <property type="match status" value="1"/>
</dbReference>
<dbReference type="EMBL" id="JUIW01000003">
    <property type="protein sequence ID" value="RYJ44396.1"/>
    <property type="molecule type" value="Genomic_DNA"/>
</dbReference>
<evidence type="ECO:0000256" key="1">
    <source>
        <dbReference type="ARBA" id="ARBA00009018"/>
    </source>
</evidence>